<proteinExistence type="predicted"/>
<comment type="caution">
    <text evidence="3">The sequence shown here is derived from an EMBL/GenBank/DDBJ whole genome shotgun (WGS) entry which is preliminary data.</text>
</comment>
<feature type="domain" description="Mannosylglycerate hydrolase MGH1-like glycoside hydrolase" evidence="2">
    <location>
        <begin position="311"/>
        <end position="613"/>
    </location>
</feature>
<protein>
    <submittedName>
        <fullName evidence="3">Glycogen debranching N-terminal domain-containing protein</fullName>
    </submittedName>
</protein>
<dbReference type="EMBL" id="JBHRTK010000034">
    <property type="protein sequence ID" value="MFC3209236.1"/>
    <property type="molecule type" value="Genomic_DNA"/>
</dbReference>
<dbReference type="InterPro" id="IPR032856">
    <property type="entry name" value="GDE_N_bis"/>
</dbReference>
<name>A0ABV7KHC6_9HYPH</name>
<organism evidence="3 4">
    <name type="scientific">Aquamicrobium soli</name>
    <dbReference type="NCBI Taxonomy" id="1811518"/>
    <lineage>
        <taxon>Bacteria</taxon>
        <taxon>Pseudomonadati</taxon>
        <taxon>Pseudomonadota</taxon>
        <taxon>Alphaproteobacteria</taxon>
        <taxon>Hyphomicrobiales</taxon>
        <taxon>Phyllobacteriaceae</taxon>
        <taxon>Aquamicrobium</taxon>
    </lineage>
</organism>
<keyword evidence="4" id="KW-1185">Reference proteome</keyword>
<dbReference type="InterPro" id="IPR008928">
    <property type="entry name" value="6-hairpin_glycosidase_sf"/>
</dbReference>
<gene>
    <name evidence="3" type="ORF">ACFOHJ_23730</name>
</gene>
<accession>A0ABV7KHC6</accession>
<evidence type="ECO:0000313" key="3">
    <source>
        <dbReference type="EMBL" id="MFC3209236.1"/>
    </source>
</evidence>
<dbReference type="SUPFAM" id="SSF48208">
    <property type="entry name" value="Six-hairpin glycosidases"/>
    <property type="match status" value="1"/>
</dbReference>
<feature type="domain" description="Putative glycogen debranching enzyme N-terminal" evidence="1">
    <location>
        <begin position="38"/>
        <end position="228"/>
    </location>
</feature>
<reference evidence="4" key="1">
    <citation type="journal article" date="2019" name="Int. J. Syst. Evol. Microbiol.">
        <title>The Global Catalogue of Microorganisms (GCM) 10K type strain sequencing project: providing services to taxonomists for standard genome sequencing and annotation.</title>
        <authorList>
            <consortium name="The Broad Institute Genomics Platform"/>
            <consortium name="The Broad Institute Genome Sequencing Center for Infectious Disease"/>
            <person name="Wu L."/>
            <person name="Ma J."/>
        </authorList>
    </citation>
    <scope>NUCLEOTIDE SEQUENCE [LARGE SCALE GENOMIC DNA]</scope>
    <source>
        <strain evidence="4">KCTC 52165</strain>
    </source>
</reference>
<dbReference type="InterPro" id="IPR012341">
    <property type="entry name" value="6hp_glycosidase-like_sf"/>
</dbReference>
<dbReference type="Proteomes" id="UP001595583">
    <property type="component" value="Unassembled WGS sequence"/>
</dbReference>
<dbReference type="InterPro" id="IPR054491">
    <property type="entry name" value="MGH1-like_GH"/>
</dbReference>
<evidence type="ECO:0000313" key="4">
    <source>
        <dbReference type="Proteomes" id="UP001595583"/>
    </source>
</evidence>
<dbReference type="Pfam" id="PF22422">
    <property type="entry name" value="MGH1-like_GH"/>
    <property type="match status" value="1"/>
</dbReference>
<dbReference type="RefSeq" id="WP_378225455.1">
    <property type="nucleotide sequence ID" value="NZ_JBHRTK010000034.1"/>
</dbReference>
<sequence length="726" mass="80156">MTGSTEALPLDERKLDPAIALAALDETAPREPHRLFALKHGDCFAVADAYGDIRGVGDGFFRDDTRVLSEFRLTIGGRSTSLLGASLSQDNVLFTTNLTNLPIRSAGGRDIPQGGIHIERVRLIWQDRLFERITLSNYSQVHSTLLLSLHFAADFRDMFEVRGSTRLKRGTARTAETDENSVVLRYEGLDKLVRSSVISFSQAPDQLEAGRADFFIAVTKRSSKVFYIEVGAELADRPDRQRFRAAAARARFAMRAKRRHGATLHSSGRVFNDWVERARADVALLTTELATGPYPYAGIPWFSTAFGRDGVISALQMLWLNPGLARGVLSFLAHHQATETSPFSDAEPGKIMHETRKGEMAALSELPFGRYYGGVDTTPLYIYLACAYAERTGDMAFIDGLWPSLCAAAEWTQRASQRSGFLTYQRAAESGLANQGWKDSFDSVFHADGRIPKGPIALVEVQGYVFAALKGLGKLARRRGDEQAADRLEARAEEMREAVERAFWIDELETYALALDGNGEPCKVRTSNAGHLLYMGLPSSERAQKVAEQLLSASFHSGWGLRTLADDAIFFNPMSYHNGSIWPHDTALCTAGMARYGVRDHVVRLMSGTFEAAVHFNMRLPELYCGFTRAPGEAPIAYPVACLPQAWSAGAAFMLMQACLGIEIDGWKGEIRVDRPRLPIGIDSLTVRHLQVGQVRVDLTFERVGDRVAAFLADRHEGLVPLIVTT</sequence>
<evidence type="ECO:0000259" key="2">
    <source>
        <dbReference type="Pfam" id="PF22422"/>
    </source>
</evidence>
<evidence type="ECO:0000259" key="1">
    <source>
        <dbReference type="Pfam" id="PF14742"/>
    </source>
</evidence>
<dbReference type="Gene3D" id="1.50.10.10">
    <property type="match status" value="1"/>
</dbReference>
<dbReference type="Pfam" id="PF14742">
    <property type="entry name" value="GDE_N_bis"/>
    <property type="match status" value="1"/>
</dbReference>